<proteinExistence type="predicted"/>
<keyword evidence="1" id="KW-0812">Transmembrane</keyword>
<name>A0A5C4T2U4_9BACL</name>
<evidence type="ECO:0000313" key="2">
    <source>
        <dbReference type="EMBL" id="TNJ63050.1"/>
    </source>
</evidence>
<feature type="transmembrane region" description="Helical" evidence="1">
    <location>
        <begin position="197"/>
        <end position="217"/>
    </location>
</feature>
<accession>A0A5C4T2U4</accession>
<feature type="transmembrane region" description="Helical" evidence="1">
    <location>
        <begin position="223"/>
        <end position="246"/>
    </location>
</feature>
<comment type="caution">
    <text evidence="2">The sequence shown here is derived from an EMBL/GenBank/DDBJ whole genome shotgun (WGS) entry which is preliminary data.</text>
</comment>
<dbReference type="Pfam" id="PF13803">
    <property type="entry name" value="DUF4184"/>
    <property type="match status" value="1"/>
</dbReference>
<dbReference type="InterPro" id="IPR025238">
    <property type="entry name" value="DUF4184"/>
</dbReference>
<evidence type="ECO:0000256" key="1">
    <source>
        <dbReference type="SAM" id="Phobius"/>
    </source>
</evidence>
<dbReference type="OrthoDB" id="8481923at2"/>
<organism evidence="2 3">
    <name type="scientific">Paenibacillus hemerocallicola</name>
    <dbReference type="NCBI Taxonomy" id="1172614"/>
    <lineage>
        <taxon>Bacteria</taxon>
        <taxon>Bacillati</taxon>
        <taxon>Bacillota</taxon>
        <taxon>Bacilli</taxon>
        <taxon>Bacillales</taxon>
        <taxon>Paenibacillaceae</taxon>
        <taxon>Paenibacillus</taxon>
    </lineage>
</organism>
<reference evidence="2 3" key="1">
    <citation type="submission" date="2019-05" db="EMBL/GenBank/DDBJ databases">
        <title>We sequenced the genome of Paenibacillus hemerocallicola KCTC 33185 for further insight into its adaptation and study the phylogeny of Paenibacillus.</title>
        <authorList>
            <person name="Narsing Rao M.P."/>
        </authorList>
    </citation>
    <scope>NUCLEOTIDE SEQUENCE [LARGE SCALE GENOMIC DNA]</scope>
    <source>
        <strain evidence="2 3">KCTC 33185</strain>
    </source>
</reference>
<feature type="transmembrane region" description="Helical" evidence="1">
    <location>
        <begin position="154"/>
        <end position="177"/>
    </location>
</feature>
<dbReference type="AlphaFoldDB" id="A0A5C4T2U4"/>
<keyword evidence="1" id="KW-1133">Transmembrane helix</keyword>
<evidence type="ECO:0000313" key="3">
    <source>
        <dbReference type="Proteomes" id="UP000307943"/>
    </source>
</evidence>
<feature type="transmembrane region" description="Helical" evidence="1">
    <location>
        <begin position="54"/>
        <end position="83"/>
    </location>
</feature>
<feature type="transmembrane region" description="Helical" evidence="1">
    <location>
        <begin position="104"/>
        <end position="124"/>
    </location>
</feature>
<dbReference type="Proteomes" id="UP000307943">
    <property type="component" value="Unassembled WGS sequence"/>
</dbReference>
<keyword evidence="3" id="KW-1185">Reference proteome</keyword>
<keyword evidence="1" id="KW-0472">Membrane</keyword>
<protein>
    <submittedName>
        <fullName evidence="2">DUF4184 family protein</fullName>
    </submittedName>
</protein>
<sequence length="262" mass="28545">MPYTPAHPITAIVINKLFPNKFNKTGLVLGSIAPDLLNFVLLRPTDTTFGHSHIGMLAVGLPASIALAFAFHRLVLPAAAIHLPAPINRIAYHYAEQGWRIAGIKAWVVLVLSIMLGMYSHLFLDGFSHSGGIMYPIATSTVERLFPWAGSPAMLLQFGLSVLLIAIELLLLAVFLLRRLRIPSNVPRVPGRMKWTYWSVVLLATFAITAFALFIHPSSHYRHLLFIIPVAPLTGAVVGLLAASVVHAGRHRSPGSFSGNVK</sequence>
<dbReference type="RefSeq" id="WP_139605482.1">
    <property type="nucleotide sequence ID" value="NZ_VDCQ01000049.1"/>
</dbReference>
<gene>
    <name evidence="2" type="ORF">FE784_27625</name>
</gene>
<dbReference type="EMBL" id="VDCQ01000049">
    <property type="protein sequence ID" value="TNJ63050.1"/>
    <property type="molecule type" value="Genomic_DNA"/>
</dbReference>